<name>A0AAD5W2T2_9AGAR</name>
<organism evidence="2 3">
    <name type="scientific">Leucocoprinus birnbaumii</name>
    <dbReference type="NCBI Taxonomy" id="56174"/>
    <lineage>
        <taxon>Eukaryota</taxon>
        <taxon>Fungi</taxon>
        <taxon>Dikarya</taxon>
        <taxon>Basidiomycota</taxon>
        <taxon>Agaricomycotina</taxon>
        <taxon>Agaricomycetes</taxon>
        <taxon>Agaricomycetidae</taxon>
        <taxon>Agaricales</taxon>
        <taxon>Agaricineae</taxon>
        <taxon>Agaricaceae</taxon>
        <taxon>Leucocoprinus</taxon>
    </lineage>
</organism>
<evidence type="ECO:0008006" key="4">
    <source>
        <dbReference type="Google" id="ProtNLM"/>
    </source>
</evidence>
<comment type="caution">
    <text evidence="2">The sequence shown here is derived from an EMBL/GenBank/DDBJ whole genome shotgun (WGS) entry which is preliminary data.</text>
</comment>
<evidence type="ECO:0000313" key="3">
    <source>
        <dbReference type="Proteomes" id="UP001213000"/>
    </source>
</evidence>
<keyword evidence="3" id="KW-1185">Reference proteome</keyword>
<sequence>MAEPQVQRDTEYYFAFRTFKVGDAVFRVPRHLFLMPNAKIEPVPKSDGTGDDLVQLGDEIKKDDFLQLLRAVYPREYNNPETLSQSQWQAVLRLSKIFGMDDVSQKAARNLKDIFFAGDPVDGLTCAKENKLDDWIAPLINKIVQKKRELTEEELEKVGVPLAMKIAWALGKAGTPMRESAESDSASPPSPSRGKEGSAITRVFESSVDCGANLLNYATSPRRDPEYYFSFRTFQVEDTLFRVPKHLFLLPNASVQPVPLGTDNEDDMVVFGSDIKKDEFLQFLRAVYPRHYNTPEVLTTDQWQAVFRLSRTFGMDDLRTRAANELKEVFFSGDPMEGLLCAKDNGLEDWISPLIAKLIEADRDPTDEWEQLGPVLGRRIARAQGAAGSNRV</sequence>
<dbReference type="EMBL" id="JANIEX010000089">
    <property type="protein sequence ID" value="KAJ3573848.1"/>
    <property type="molecule type" value="Genomic_DNA"/>
</dbReference>
<dbReference type="AlphaFoldDB" id="A0AAD5W2T2"/>
<proteinExistence type="predicted"/>
<protein>
    <recommendedName>
        <fullName evidence="4">BTB domain-containing protein</fullName>
    </recommendedName>
</protein>
<evidence type="ECO:0000313" key="2">
    <source>
        <dbReference type="EMBL" id="KAJ3573848.1"/>
    </source>
</evidence>
<gene>
    <name evidence="2" type="ORF">NP233_g2180</name>
</gene>
<accession>A0AAD5W2T2</accession>
<reference evidence="2" key="1">
    <citation type="submission" date="2022-07" db="EMBL/GenBank/DDBJ databases">
        <title>Genome Sequence of Leucocoprinus birnbaumii.</title>
        <authorList>
            <person name="Buettner E."/>
        </authorList>
    </citation>
    <scope>NUCLEOTIDE SEQUENCE</scope>
    <source>
        <strain evidence="2">VT141</strain>
    </source>
</reference>
<feature type="region of interest" description="Disordered" evidence="1">
    <location>
        <begin position="177"/>
        <end position="198"/>
    </location>
</feature>
<dbReference type="Proteomes" id="UP001213000">
    <property type="component" value="Unassembled WGS sequence"/>
</dbReference>
<evidence type="ECO:0000256" key="1">
    <source>
        <dbReference type="SAM" id="MobiDB-lite"/>
    </source>
</evidence>